<dbReference type="SUPFAM" id="SSF46689">
    <property type="entry name" value="Homeodomain-like"/>
    <property type="match status" value="2"/>
</dbReference>
<reference evidence="6 7" key="1">
    <citation type="submission" date="2018-05" db="EMBL/GenBank/DDBJ databases">
        <title>Acuticoccus sediminis sp. nov., isolated from deep-sea sediment of Indian Ocean.</title>
        <authorList>
            <person name="Liu X."/>
            <person name="Lai Q."/>
            <person name="Du Y."/>
            <person name="Sun F."/>
            <person name="Zhang X."/>
            <person name="Wang S."/>
            <person name="Shao Z."/>
        </authorList>
    </citation>
    <scope>NUCLEOTIDE SEQUENCE [LARGE SCALE GENOMIC DNA]</scope>
    <source>
        <strain evidence="6 7">PTG4-2</strain>
    </source>
</reference>
<dbReference type="InterPro" id="IPR018060">
    <property type="entry name" value="HTH_AraC"/>
</dbReference>
<evidence type="ECO:0000256" key="4">
    <source>
        <dbReference type="SAM" id="MobiDB-lite"/>
    </source>
</evidence>
<keyword evidence="7" id="KW-1185">Reference proteome</keyword>
<evidence type="ECO:0000259" key="5">
    <source>
        <dbReference type="PROSITE" id="PS01124"/>
    </source>
</evidence>
<keyword evidence="1" id="KW-0805">Transcription regulation</keyword>
<dbReference type="PANTHER" id="PTHR43436:SF1">
    <property type="entry name" value="TRANSCRIPTIONAL REGULATORY PROTEIN"/>
    <property type="match status" value="1"/>
</dbReference>
<comment type="caution">
    <text evidence="6">The sequence shown here is derived from an EMBL/GenBank/DDBJ whole genome shotgun (WGS) entry which is preliminary data.</text>
</comment>
<evidence type="ECO:0000256" key="2">
    <source>
        <dbReference type="ARBA" id="ARBA00023125"/>
    </source>
</evidence>
<dbReference type="Pfam" id="PF06719">
    <property type="entry name" value="AraC_N"/>
    <property type="match status" value="1"/>
</dbReference>
<dbReference type="GO" id="GO:0003700">
    <property type="term" value="F:DNA-binding transcription factor activity"/>
    <property type="evidence" value="ECO:0007669"/>
    <property type="project" value="InterPro"/>
</dbReference>
<accession>A0A8B2P026</accession>
<dbReference type="InterPro" id="IPR009057">
    <property type="entry name" value="Homeodomain-like_sf"/>
</dbReference>
<feature type="region of interest" description="Disordered" evidence="4">
    <location>
        <begin position="294"/>
        <end position="317"/>
    </location>
</feature>
<dbReference type="PROSITE" id="PS00041">
    <property type="entry name" value="HTH_ARAC_FAMILY_1"/>
    <property type="match status" value="1"/>
</dbReference>
<evidence type="ECO:0000256" key="3">
    <source>
        <dbReference type="ARBA" id="ARBA00023163"/>
    </source>
</evidence>
<keyword evidence="2" id="KW-0238">DNA-binding</keyword>
<feature type="domain" description="HTH araC/xylS-type" evidence="5">
    <location>
        <begin position="191"/>
        <end position="288"/>
    </location>
</feature>
<name>A0A8B2P026_9HYPH</name>
<protein>
    <submittedName>
        <fullName evidence="6">AraC family transcriptional regulator</fullName>
    </submittedName>
</protein>
<dbReference type="Gene3D" id="1.10.10.60">
    <property type="entry name" value="Homeodomain-like"/>
    <property type="match status" value="1"/>
</dbReference>
<dbReference type="PANTHER" id="PTHR43436">
    <property type="entry name" value="ARAC-FAMILY TRANSCRIPTIONAL REGULATOR"/>
    <property type="match status" value="1"/>
</dbReference>
<dbReference type="GO" id="GO:0043565">
    <property type="term" value="F:sequence-specific DNA binding"/>
    <property type="evidence" value="ECO:0007669"/>
    <property type="project" value="InterPro"/>
</dbReference>
<dbReference type="Proteomes" id="UP000249590">
    <property type="component" value="Unassembled WGS sequence"/>
</dbReference>
<sequence length="317" mass="35057">MNEHEDLCRLVPLTERQAKRYGMHTHIDGLTLSCFTRASEPFVTVQHPVYSVVLQGEKEAMICDQLVRYTAGQSLIAGVDLPVTSRIVEASTATPYLAISVALDLSNVAELIGNQAHGPAAEAAAPFGVMDFDPALADPLARLLELLDRPADVPILAPMINREIVWRLLHSPFAPLLQALAWPEGNIARIGRATQWIRENVSEPLRVAELAERVNMSVPSFHRHFKTVTTVSPLQFQKQMRLHIARKRLLAAESVAAVAYNVGYESLSQFNRDYRKFYGLAPTQDVATLRQELRDRGSPNGAASAARLPPIPNESTR</sequence>
<evidence type="ECO:0000313" key="7">
    <source>
        <dbReference type="Proteomes" id="UP000249590"/>
    </source>
</evidence>
<evidence type="ECO:0000256" key="1">
    <source>
        <dbReference type="ARBA" id="ARBA00023015"/>
    </source>
</evidence>
<dbReference type="RefSeq" id="WP_111342237.1">
    <property type="nucleotide sequence ID" value="NZ_QHHQ01000001.1"/>
</dbReference>
<dbReference type="SMART" id="SM00342">
    <property type="entry name" value="HTH_ARAC"/>
    <property type="match status" value="1"/>
</dbReference>
<keyword evidence="3" id="KW-0804">Transcription</keyword>
<dbReference type="InterPro" id="IPR009594">
    <property type="entry name" value="Tscrpt_reg_HTH_AraC_N"/>
</dbReference>
<dbReference type="InterPro" id="IPR018062">
    <property type="entry name" value="HTH_AraC-typ_CS"/>
</dbReference>
<gene>
    <name evidence="6" type="ORF">DLJ53_03065</name>
</gene>
<evidence type="ECO:0000313" key="6">
    <source>
        <dbReference type="EMBL" id="RAI03496.1"/>
    </source>
</evidence>
<dbReference type="PROSITE" id="PS01124">
    <property type="entry name" value="HTH_ARAC_FAMILY_2"/>
    <property type="match status" value="1"/>
</dbReference>
<dbReference type="EMBL" id="QHHQ01000001">
    <property type="protein sequence ID" value="RAI03496.1"/>
    <property type="molecule type" value="Genomic_DNA"/>
</dbReference>
<dbReference type="AlphaFoldDB" id="A0A8B2P026"/>
<dbReference type="Pfam" id="PF12833">
    <property type="entry name" value="HTH_18"/>
    <property type="match status" value="1"/>
</dbReference>
<dbReference type="OrthoDB" id="9802263at2"/>
<proteinExistence type="predicted"/>
<organism evidence="6 7">
    <name type="scientific">Acuticoccus sediminis</name>
    <dbReference type="NCBI Taxonomy" id="2184697"/>
    <lineage>
        <taxon>Bacteria</taxon>
        <taxon>Pseudomonadati</taxon>
        <taxon>Pseudomonadota</taxon>
        <taxon>Alphaproteobacteria</taxon>
        <taxon>Hyphomicrobiales</taxon>
        <taxon>Amorphaceae</taxon>
        <taxon>Acuticoccus</taxon>
    </lineage>
</organism>